<protein>
    <submittedName>
        <fullName evidence="1">Uncharacterized protein</fullName>
    </submittedName>
</protein>
<dbReference type="EMBL" id="LSBI01000151">
    <property type="protein sequence ID" value="OAQ57238.1"/>
    <property type="molecule type" value="Genomic_DNA"/>
</dbReference>
<dbReference type="Proteomes" id="UP000078340">
    <property type="component" value="Unassembled WGS sequence"/>
</dbReference>
<gene>
    <name evidence="1" type="ORF">VFPFJ_11772</name>
</gene>
<sequence length="253" mass="28179">MDAQPARSIATETRGGSPVSTDLGLFALLETPDPRERAGSLATFQGWKFAVKHSDLTRRALEGVLDLILGDGSFLCQLSIREMGRVLAFWVSIVNATVRDMTRSGDVVGPGFIAFTRARQDIDSIDEEAWPHFRKEFGRTNESDEDLVTRLYVAMALTTAKDAGARERLQWQTLLRDVFPELTSVTDEDQCGALSLLFCPQWGRHQCEAMVLWFDLLTLFILSKVVDSESCSKKIKVAMDHAKGRVMEAVAVH</sequence>
<evidence type="ECO:0000313" key="1">
    <source>
        <dbReference type="EMBL" id="OAQ57238.1"/>
    </source>
</evidence>
<name>A0A179EVK3_PURLI</name>
<organism evidence="1 2">
    <name type="scientific">Purpureocillium lilacinum</name>
    <name type="common">Paecilomyces lilacinus</name>
    <dbReference type="NCBI Taxonomy" id="33203"/>
    <lineage>
        <taxon>Eukaryota</taxon>
        <taxon>Fungi</taxon>
        <taxon>Dikarya</taxon>
        <taxon>Ascomycota</taxon>
        <taxon>Pezizomycotina</taxon>
        <taxon>Sordariomycetes</taxon>
        <taxon>Hypocreomycetidae</taxon>
        <taxon>Hypocreales</taxon>
        <taxon>Ophiocordycipitaceae</taxon>
        <taxon>Purpureocillium</taxon>
    </lineage>
</organism>
<comment type="caution">
    <text evidence="1">The sequence shown here is derived from an EMBL/GenBank/DDBJ whole genome shotgun (WGS) entry which is preliminary data.</text>
</comment>
<proteinExistence type="predicted"/>
<dbReference type="AlphaFoldDB" id="A0A179EVK3"/>
<accession>A0A179EVK3</accession>
<evidence type="ECO:0000313" key="2">
    <source>
        <dbReference type="Proteomes" id="UP000078340"/>
    </source>
</evidence>
<reference evidence="1 2" key="1">
    <citation type="submission" date="2016-02" db="EMBL/GenBank/DDBJ databases">
        <title>Biosynthesis of antibiotic leucinostatins and their inhibition on Phytophthora in bio-control Purpureocillium lilacinum.</title>
        <authorList>
            <person name="Wang G."/>
            <person name="Liu Z."/>
            <person name="Lin R."/>
            <person name="Li E."/>
            <person name="Mao Z."/>
            <person name="Ling J."/>
            <person name="Yin W."/>
            <person name="Xie B."/>
        </authorList>
    </citation>
    <scope>NUCLEOTIDE SEQUENCE [LARGE SCALE GENOMIC DNA]</scope>
    <source>
        <strain evidence="1">PLFJ-1</strain>
    </source>
</reference>